<protein>
    <recommendedName>
        <fullName evidence="1">Beta-defensin-like domain-containing protein</fullName>
    </recommendedName>
</protein>
<reference evidence="2" key="2">
    <citation type="submission" date="2025-08" db="UniProtKB">
        <authorList>
            <consortium name="Ensembl"/>
        </authorList>
    </citation>
    <scope>IDENTIFICATION</scope>
</reference>
<feature type="domain" description="Beta-defensin-like" evidence="1">
    <location>
        <begin position="17"/>
        <end position="48"/>
    </location>
</feature>
<dbReference type="AlphaFoldDB" id="A0A8C3N5T3"/>
<proteinExistence type="predicted"/>
<dbReference type="Ensembl" id="ENSCPVT00000014654.2">
    <property type="protein sequence ID" value="ENSCPVP00000014025.1"/>
    <property type="gene ID" value="ENSCPVG00000010249.2"/>
</dbReference>
<organism evidence="2 3">
    <name type="scientific">Geospiza parvula</name>
    <name type="common">Small tree-finch</name>
    <name type="synonym">Camarhynchus parvulus</name>
    <dbReference type="NCBI Taxonomy" id="87175"/>
    <lineage>
        <taxon>Eukaryota</taxon>
        <taxon>Metazoa</taxon>
        <taxon>Chordata</taxon>
        <taxon>Craniata</taxon>
        <taxon>Vertebrata</taxon>
        <taxon>Euteleostomi</taxon>
        <taxon>Archelosauria</taxon>
        <taxon>Archosauria</taxon>
        <taxon>Dinosauria</taxon>
        <taxon>Saurischia</taxon>
        <taxon>Theropoda</taxon>
        <taxon>Coelurosauria</taxon>
        <taxon>Aves</taxon>
        <taxon>Neognathae</taxon>
        <taxon>Neoaves</taxon>
        <taxon>Telluraves</taxon>
        <taxon>Australaves</taxon>
        <taxon>Passeriformes</taxon>
        <taxon>Thraupidae</taxon>
        <taxon>Camarhynchus</taxon>
    </lineage>
</organism>
<dbReference type="GO" id="GO:0006952">
    <property type="term" value="P:defense response"/>
    <property type="evidence" value="ECO:0007669"/>
    <property type="project" value="InterPro"/>
</dbReference>
<reference evidence="2" key="1">
    <citation type="submission" date="2020-02" db="EMBL/GenBank/DDBJ databases">
        <authorList>
            <person name="Enbody D E."/>
            <person name="Pettersson E M."/>
        </authorList>
    </citation>
    <scope>NUCLEOTIDE SEQUENCE [LARGE SCALE GENOMIC DNA]</scope>
</reference>
<dbReference type="GO" id="GO:0005576">
    <property type="term" value="C:extracellular region"/>
    <property type="evidence" value="ECO:0007669"/>
    <property type="project" value="InterPro"/>
</dbReference>
<dbReference type="InterPro" id="IPR001855">
    <property type="entry name" value="Defensin_beta-like"/>
</dbReference>
<dbReference type="Pfam" id="PF00711">
    <property type="entry name" value="Defensin_beta"/>
    <property type="match status" value="1"/>
</dbReference>
<reference evidence="2" key="3">
    <citation type="submission" date="2025-09" db="UniProtKB">
        <authorList>
            <consortium name="Ensembl"/>
        </authorList>
    </citation>
    <scope>IDENTIFICATION</scope>
</reference>
<keyword evidence="3" id="KW-1185">Reference proteome</keyword>
<dbReference type="SUPFAM" id="SSF57392">
    <property type="entry name" value="Defensin-like"/>
    <property type="match status" value="1"/>
</dbReference>
<evidence type="ECO:0000259" key="1">
    <source>
        <dbReference type="Pfam" id="PF00711"/>
    </source>
</evidence>
<evidence type="ECO:0000313" key="2">
    <source>
        <dbReference type="Ensembl" id="ENSCPVP00000014025.1"/>
    </source>
</evidence>
<evidence type="ECO:0000313" key="3">
    <source>
        <dbReference type="Proteomes" id="UP000694382"/>
    </source>
</evidence>
<name>A0A8C3N5T3_GEOPR</name>
<sequence length="61" mass="6656">IAVIILCVSFHMETGSRIQCKERGGFCSSVRCRPPLRTIGRCSDMRPCPGGCACLAVLWGR</sequence>
<accession>A0A8C3N5T3</accession>
<dbReference type="Proteomes" id="UP000694382">
    <property type="component" value="Chromosome 3"/>
</dbReference>